<keyword evidence="5" id="KW-0378">Hydrolase</keyword>
<evidence type="ECO:0000256" key="2">
    <source>
        <dbReference type="ARBA" id="ARBA00009717"/>
    </source>
</evidence>
<dbReference type="InterPro" id="IPR017850">
    <property type="entry name" value="Alkaline_phosphatase_core_sf"/>
</dbReference>
<keyword evidence="4" id="KW-0134">Cell wall</keyword>
<feature type="region of interest" description="Disordered" evidence="8">
    <location>
        <begin position="475"/>
        <end position="496"/>
    </location>
</feature>
<dbReference type="EC" id="3.1.4.3" evidence="3"/>
<comment type="caution">
    <text evidence="9">The sequence shown here is derived from an EMBL/GenBank/DDBJ whole genome shotgun (WGS) entry which is preliminary data.</text>
</comment>
<dbReference type="InterPro" id="IPR006311">
    <property type="entry name" value="TAT_signal"/>
</dbReference>
<reference evidence="9" key="1">
    <citation type="submission" date="2021-01" db="EMBL/GenBank/DDBJ databases">
        <title>Whole genome shotgun sequence of Rugosimonospora africana NBRC 104875.</title>
        <authorList>
            <person name="Komaki H."/>
            <person name="Tamura T."/>
        </authorList>
    </citation>
    <scope>NUCLEOTIDE SEQUENCE</scope>
    <source>
        <strain evidence="9">NBRC 104875</strain>
    </source>
</reference>
<evidence type="ECO:0000313" key="9">
    <source>
        <dbReference type="EMBL" id="GIH15769.1"/>
    </source>
</evidence>
<dbReference type="RefSeq" id="WP_203919395.1">
    <property type="nucleotide sequence ID" value="NZ_BONZ01000038.1"/>
</dbReference>
<evidence type="ECO:0000256" key="4">
    <source>
        <dbReference type="ARBA" id="ARBA00022512"/>
    </source>
</evidence>
<dbReference type="CDD" id="cd16014">
    <property type="entry name" value="PLC"/>
    <property type="match status" value="1"/>
</dbReference>
<dbReference type="Pfam" id="PF04185">
    <property type="entry name" value="Phosphoesterase"/>
    <property type="match status" value="1"/>
</dbReference>
<dbReference type="Gene3D" id="3.40.720.10">
    <property type="entry name" value="Alkaline Phosphatase, subunit A"/>
    <property type="match status" value="2"/>
</dbReference>
<dbReference type="EMBL" id="BONZ01000038">
    <property type="protein sequence ID" value="GIH15769.1"/>
    <property type="molecule type" value="Genomic_DNA"/>
</dbReference>
<organism evidence="9 10">
    <name type="scientific">Rugosimonospora africana</name>
    <dbReference type="NCBI Taxonomy" id="556532"/>
    <lineage>
        <taxon>Bacteria</taxon>
        <taxon>Bacillati</taxon>
        <taxon>Actinomycetota</taxon>
        <taxon>Actinomycetes</taxon>
        <taxon>Micromonosporales</taxon>
        <taxon>Micromonosporaceae</taxon>
        <taxon>Rugosimonospora</taxon>
    </lineage>
</organism>
<evidence type="ECO:0000256" key="3">
    <source>
        <dbReference type="ARBA" id="ARBA00012018"/>
    </source>
</evidence>
<keyword evidence="10" id="KW-1185">Reference proteome</keyword>
<dbReference type="PROSITE" id="PS51318">
    <property type="entry name" value="TAT"/>
    <property type="match status" value="1"/>
</dbReference>
<evidence type="ECO:0000256" key="7">
    <source>
        <dbReference type="ARBA" id="ARBA00048421"/>
    </source>
</evidence>
<accession>A0A8J3QSA1</accession>
<evidence type="ECO:0000256" key="5">
    <source>
        <dbReference type="ARBA" id="ARBA00022801"/>
    </source>
</evidence>
<evidence type="ECO:0000256" key="6">
    <source>
        <dbReference type="ARBA" id="ARBA00023026"/>
    </source>
</evidence>
<dbReference type="Proteomes" id="UP000642748">
    <property type="component" value="Unassembled WGS sequence"/>
</dbReference>
<keyword evidence="4" id="KW-0964">Secreted</keyword>
<evidence type="ECO:0000256" key="1">
    <source>
        <dbReference type="ARBA" id="ARBA00004191"/>
    </source>
</evidence>
<evidence type="ECO:0000313" key="10">
    <source>
        <dbReference type="Proteomes" id="UP000642748"/>
    </source>
</evidence>
<name>A0A8J3QSA1_9ACTN</name>
<comment type="similarity">
    <text evidence="2">Belongs to the bacterial phospholipase C family.</text>
</comment>
<sequence>MTDASANPGTTRRRLLRSGAAVAGMAAASTVLPANVRKAIAAPAKKKGRIEDIEHVVLLMQENRSFDHYFGSLSGVRGFSDPHAARISNGKSVFYQPDPSNPDGYLLPYHLDSHVSAAQTIPSLSHAWQVQHNAWNNGAMDNFVPAHVASNGAVNGRYTMGYFTRDDLPFHYALADAFTICDNYHCSVLGPTHPNRYMWMTGTIDPNGEHGGPALDNGEAKGAYTWPTYAEQLEAAGVSWKFYHETVGCTGLALIQNMKQFQDAAKDPTSPLNVKGLTAVPTGQFEYDALNDKLPTVSWLMPPVANDEHPARMPAAGAQYIASKIDAIAANPDVWAKTVFILSYDENDGLFDHVTPPTPKPGTPDEFVTKTSATGVDGGGLPIGPGFRVPCVIVSPWTVGGYVASEPFDHTSQLRFLEQVTGVMATNISQWRRQNLGDLTSAFNFDRPGGDYPGLPDTNRDFNLAQYEAAQFPLPVQPTTDQVVPRQEPGKRKHTN</sequence>
<comment type="subcellular location">
    <subcellularLocation>
        <location evidence="1">Secreted</location>
        <location evidence="1">Cell wall</location>
    </subcellularLocation>
</comment>
<dbReference type="GO" id="GO:0034480">
    <property type="term" value="F:phosphatidylcholine phospholipase C activity"/>
    <property type="evidence" value="ECO:0007669"/>
    <property type="project" value="UniProtKB-EC"/>
</dbReference>
<comment type="catalytic activity">
    <reaction evidence="7">
        <text>a 1,2-diacyl-sn-glycero-3-phosphocholine + H2O = phosphocholine + a 1,2-diacyl-sn-glycerol + H(+)</text>
        <dbReference type="Rhea" id="RHEA:10604"/>
        <dbReference type="ChEBI" id="CHEBI:15377"/>
        <dbReference type="ChEBI" id="CHEBI:15378"/>
        <dbReference type="ChEBI" id="CHEBI:17815"/>
        <dbReference type="ChEBI" id="CHEBI:57643"/>
        <dbReference type="ChEBI" id="CHEBI:295975"/>
        <dbReference type="EC" id="3.1.4.3"/>
    </reaction>
    <physiologicalReaction direction="left-to-right" evidence="7">
        <dbReference type="Rhea" id="RHEA:10605"/>
    </physiologicalReaction>
</comment>
<proteinExistence type="inferred from homology"/>
<evidence type="ECO:0000256" key="8">
    <source>
        <dbReference type="SAM" id="MobiDB-lite"/>
    </source>
</evidence>
<dbReference type="AlphaFoldDB" id="A0A8J3QSA1"/>
<keyword evidence="6" id="KW-0843">Virulence</keyword>
<dbReference type="InterPro" id="IPR007312">
    <property type="entry name" value="Phosphoesterase"/>
</dbReference>
<protein>
    <recommendedName>
        <fullName evidence="3">phospholipase C</fullName>
        <ecNumber evidence="3">3.1.4.3</ecNumber>
    </recommendedName>
</protein>
<dbReference type="PANTHER" id="PTHR31956">
    <property type="entry name" value="NON-SPECIFIC PHOSPHOLIPASE C4-RELATED"/>
    <property type="match status" value="1"/>
</dbReference>
<dbReference type="PANTHER" id="PTHR31956:SF1">
    <property type="entry name" value="NON-SPECIFIC PHOSPHOLIPASE C1"/>
    <property type="match status" value="1"/>
</dbReference>
<gene>
    <name evidence="9" type="ORF">Raf01_39410</name>
</gene>